<protein>
    <recommendedName>
        <fullName evidence="2">Response regulatory domain-containing protein</fullName>
    </recommendedName>
</protein>
<evidence type="ECO:0000256" key="1">
    <source>
        <dbReference type="PROSITE-ProRule" id="PRU00169"/>
    </source>
</evidence>
<name>K2KWL6_9GAMM</name>
<evidence type="ECO:0000313" key="4">
    <source>
        <dbReference type="Proteomes" id="UP000014115"/>
    </source>
</evidence>
<organism evidence="3 4">
    <name type="scientific">Idiomarina xiamenensis 10-D-4</name>
    <dbReference type="NCBI Taxonomy" id="740709"/>
    <lineage>
        <taxon>Bacteria</taxon>
        <taxon>Pseudomonadati</taxon>
        <taxon>Pseudomonadota</taxon>
        <taxon>Gammaproteobacteria</taxon>
        <taxon>Alteromonadales</taxon>
        <taxon>Idiomarinaceae</taxon>
        <taxon>Idiomarina</taxon>
    </lineage>
</organism>
<keyword evidence="4" id="KW-1185">Reference proteome</keyword>
<evidence type="ECO:0000259" key="2">
    <source>
        <dbReference type="PROSITE" id="PS50110"/>
    </source>
</evidence>
<dbReference type="GO" id="GO:0000160">
    <property type="term" value="P:phosphorelay signal transduction system"/>
    <property type="evidence" value="ECO:0007669"/>
    <property type="project" value="InterPro"/>
</dbReference>
<dbReference type="SUPFAM" id="SSF52172">
    <property type="entry name" value="CheY-like"/>
    <property type="match status" value="1"/>
</dbReference>
<sequence>MPATPTLANLTVSQRPHFRILVIDDSDMTQLVLSDMLELLGHEVVQARSWLQAENAAQDQAFDIIFLAITPPQIPPQLTSSSIALASSSLTQPYWVTLGTVLSNEDWQPHEQLPKPLSQTHLEQTLKRIHDLQSSH</sequence>
<evidence type="ECO:0000313" key="3">
    <source>
        <dbReference type="EMBL" id="EKE86879.1"/>
    </source>
</evidence>
<dbReference type="EMBL" id="AMRG01000002">
    <property type="protein sequence ID" value="EKE86879.1"/>
    <property type="molecule type" value="Genomic_DNA"/>
</dbReference>
<dbReference type="STRING" id="740709.A10D4_01517"/>
<dbReference type="Proteomes" id="UP000014115">
    <property type="component" value="Unassembled WGS sequence"/>
</dbReference>
<comment type="caution">
    <text evidence="1">Lacks conserved residue(s) required for the propagation of feature annotation.</text>
</comment>
<dbReference type="PROSITE" id="PS50110">
    <property type="entry name" value="RESPONSE_REGULATORY"/>
    <property type="match status" value="1"/>
</dbReference>
<dbReference type="PATRIC" id="fig|740709.3.peg.304"/>
<feature type="domain" description="Response regulatory" evidence="2">
    <location>
        <begin position="19"/>
        <end position="130"/>
    </location>
</feature>
<gene>
    <name evidence="3" type="ORF">A10D4_01517</name>
</gene>
<accession>K2KWL6</accession>
<proteinExistence type="predicted"/>
<reference evidence="3 4" key="1">
    <citation type="journal article" date="2012" name="J. Bacteriol.">
        <title>Genome Sequence of Idiomarina xiamenensis Type Strain 10-D-4.</title>
        <authorList>
            <person name="Lai Q."/>
            <person name="Wang L."/>
            <person name="Wang W."/>
            <person name="Shao Z."/>
        </authorList>
    </citation>
    <scope>NUCLEOTIDE SEQUENCE [LARGE SCALE GENOMIC DNA]</scope>
    <source>
        <strain evidence="3 4">10-D-4</strain>
    </source>
</reference>
<dbReference type="Gene3D" id="3.40.50.2300">
    <property type="match status" value="1"/>
</dbReference>
<dbReference type="InterPro" id="IPR011006">
    <property type="entry name" value="CheY-like_superfamily"/>
</dbReference>
<dbReference type="InterPro" id="IPR001789">
    <property type="entry name" value="Sig_transdc_resp-reg_receiver"/>
</dbReference>
<comment type="caution">
    <text evidence="3">The sequence shown here is derived from an EMBL/GenBank/DDBJ whole genome shotgun (WGS) entry which is preliminary data.</text>
</comment>
<dbReference type="AlphaFoldDB" id="K2KWL6"/>